<organism evidence="1 2">
    <name type="scientific">Panaeolus cyanescens</name>
    <dbReference type="NCBI Taxonomy" id="181874"/>
    <lineage>
        <taxon>Eukaryota</taxon>
        <taxon>Fungi</taxon>
        <taxon>Dikarya</taxon>
        <taxon>Basidiomycota</taxon>
        <taxon>Agaricomycotina</taxon>
        <taxon>Agaricomycetes</taxon>
        <taxon>Agaricomycetidae</taxon>
        <taxon>Agaricales</taxon>
        <taxon>Agaricineae</taxon>
        <taxon>Galeropsidaceae</taxon>
        <taxon>Panaeolus</taxon>
    </lineage>
</organism>
<gene>
    <name evidence="1" type="ORF">CVT24_002702</name>
</gene>
<dbReference type="EMBL" id="NHTK01000202">
    <property type="protein sequence ID" value="PPR07990.1"/>
    <property type="molecule type" value="Genomic_DNA"/>
</dbReference>
<dbReference type="OrthoDB" id="3102815at2759"/>
<comment type="caution">
    <text evidence="1">The sequence shown here is derived from an EMBL/GenBank/DDBJ whole genome shotgun (WGS) entry which is preliminary data.</text>
</comment>
<dbReference type="AlphaFoldDB" id="A0A409YY93"/>
<sequence length="221" mass="24955">MSLSSDGPSFPDLLRTCLEQLEGSDQPENVHDMVGVASPTMTFLDTAGFAPEGSNLSHAEYFLTLTRPANDCRVGGVNYAEEYDRQVNVLQNIQNRMSRGEDAQFLLLKDHGQVSVRFRRLVFDRCPPKLRARHAIRMLRNWPVPNCFLAQQRSMEGRFIPYRLSVYDRQGNAVPPEAVHTSVQGKLVKAAFGLKHLYMAQETGEGVDLFLGFLKRIDILE</sequence>
<reference evidence="1 2" key="1">
    <citation type="journal article" date="2018" name="Evol. Lett.">
        <title>Horizontal gene cluster transfer increased hallucinogenic mushroom diversity.</title>
        <authorList>
            <person name="Reynolds H.T."/>
            <person name="Vijayakumar V."/>
            <person name="Gluck-Thaler E."/>
            <person name="Korotkin H.B."/>
            <person name="Matheny P.B."/>
            <person name="Slot J.C."/>
        </authorList>
    </citation>
    <scope>NUCLEOTIDE SEQUENCE [LARGE SCALE GENOMIC DNA]</scope>
    <source>
        <strain evidence="1 2">2629</strain>
    </source>
</reference>
<keyword evidence="2" id="KW-1185">Reference proteome</keyword>
<dbReference type="Proteomes" id="UP000284842">
    <property type="component" value="Unassembled WGS sequence"/>
</dbReference>
<proteinExistence type="predicted"/>
<evidence type="ECO:0000313" key="2">
    <source>
        <dbReference type="Proteomes" id="UP000284842"/>
    </source>
</evidence>
<dbReference type="InParanoid" id="A0A409YY93"/>
<accession>A0A409YY93</accession>
<protein>
    <submittedName>
        <fullName evidence="1">Uncharacterized protein</fullName>
    </submittedName>
</protein>
<name>A0A409YY93_9AGAR</name>
<evidence type="ECO:0000313" key="1">
    <source>
        <dbReference type="EMBL" id="PPR07990.1"/>
    </source>
</evidence>